<dbReference type="Proteomes" id="UP001596528">
    <property type="component" value="Unassembled WGS sequence"/>
</dbReference>
<comment type="caution">
    <text evidence="1">The sequence shown here is derived from an EMBL/GenBank/DDBJ whole genome shotgun (WGS) entry which is preliminary data.</text>
</comment>
<dbReference type="SUPFAM" id="SSF101478">
    <property type="entry name" value="ADP-ribosylglycohydrolase"/>
    <property type="match status" value="1"/>
</dbReference>
<evidence type="ECO:0000313" key="2">
    <source>
        <dbReference type="Proteomes" id="UP001596528"/>
    </source>
</evidence>
<evidence type="ECO:0000313" key="1">
    <source>
        <dbReference type="EMBL" id="MFC7750739.1"/>
    </source>
</evidence>
<dbReference type="RefSeq" id="WP_138789170.1">
    <property type="nucleotide sequence ID" value="NZ_JBHTGQ010000028.1"/>
</dbReference>
<accession>A0ABW2V3R1</accession>
<dbReference type="Gene3D" id="1.10.4080.10">
    <property type="entry name" value="ADP-ribosylation/Crystallin J1"/>
    <property type="match status" value="1"/>
</dbReference>
<dbReference type="InterPro" id="IPR005502">
    <property type="entry name" value="Ribosyl_crysJ1"/>
</dbReference>
<dbReference type="InterPro" id="IPR050792">
    <property type="entry name" value="ADP-ribosylglycohydrolase"/>
</dbReference>
<dbReference type="InterPro" id="IPR036705">
    <property type="entry name" value="Ribosyl_crysJ1_sf"/>
</dbReference>
<dbReference type="PANTHER" id="PTHR16222">
    <property type="entry name" value="ADP-RIBOSYLGLYCOHYDROLASE"/>
    <property type="match status" value="1"/>
</dbReference>
<dbReference type="Pfam" id="PF03747">
    <property type="entry name" value="ADP_ribosyl_GH"/>
    <property type="match status" value="1"/>
</dbReference>
<organism evidence="1 2">
    <name type="scientific">Paenibacillus thermoaerophilus</name>
    <dbReference type="NCBI Taxonomy" id="1215385"/>
    <lineage>
        <taxon>Bacteria</taxon>
        <taxon>Bacillati</taxon>
        <taxon>Bacillota</taxon>
        <taxon>Bacilli</taxon>
        <taxon>Bacillales</taxon>
        <taxon>Paenibacillaceae</taxon>
        <taxon>Paenibacillus</taxon>
    </lineage>
</organism>
<dbReference type="EMBL" id="JBHTGQ010000028">
    <property type="protein sequence ID" value="MFC7750739.1"/>
    <property type="molecule type" value="Genomic_DNA"/>
</dbReference>
<dbReference type="PANTHER" id="PTHR16222:SF12">
    <property type="entry name" value="ADP-RIBOSYLGLYCOHYDROLASE-RELATED"/>
    <property type="match status" value="1"/>
</dbReference>
<proteinExistence type="predicted"/>
<keyword evidence="2" id="KW-1185">Reference proteome</keyword>
<protein>
    <submittedName>
        <fullName evidence="1">ADP-ribosylglycohydrolase family protein</fullName>
    </submittedName>
</protein>
<gene>
    <name evidence="1" type="ORF">ACFQWB_12500</name>
</gene>
<name>A0ABW2V3R1_9BACL</name>
<reference evidence="2" key="1">
    <citation type="journal article" date="2019" name="Int. J. Syst. Evol. Microbiol.">
        <title>The Global Catalogue of Microorganisms (GCM) 10K type strain sequencing project: providing services to taxonomists for standard genome sequencing and annotation.</title>
        <authorList>
            <consortium name="The Broad Institute Genomics Platform"/>
            <consortium name="The Broad Institute Genome Sequencing Center for Infectious Disease"/>
            <person name="Wu L."/>
            <person name="Ma J."/>
        </authorList>
    </citation>
    <scope>NUCLEOTIDE SEQUENCE [LARGE SCALE GENOMIC DNA]</scope>
    <source>
        <strain evidence="2">JCM 18657</strain>
    </source>
</reference>
<sequence>MAGWDSLAALVRIEVKQREEEGCDVTGFDRKVEEAGDDEARLLQVYQELAELPVRAEFPYSEPSDLTDIRAQRPDGPRRLASEWTDDMWRDKFYGAWLGRAVGCALGKPLENLPFMLGMDGRPGWLNVKLWFEGADAWPIGGYVPNESRARQTYGMELAPWGAESVRERIRYMETDDDIRYTVLGLEMLERKGLDWDTWDVGKLWHEKLTYRQVCTAETQAYLNFARITSHSKGGRPENVREKLDWVRTYLNPYREWIGAQIRVDAYAYGAAGHPELAAELAHRDASLSHVKNGIYGAMFVAAMIAAAFVERDANRIVDIGLSEIPANCRLAHDVRKGVEIARSTDDQVELVRRLWDTFSHYHYVHTNNNAALVAASLVFADGDFEKGIATAVLGGWDTDCNGATVGSILGAQIGAAKLPRKWTEPLQDTLYAEIPGYHPIAISECARRSYEVFKKLQSR</sequence>